<feature type="domain" description="Fibronectin type-III" evidence="5">
    <location>
        <begin position="364"/>
        <end position="450"/>
    </location>
</feature>
<protein>
    <submittedName>
        <fullName evidence="6">M28 family metallopeptidase</fullName>
    </submittedName>
</protein>
<dbReference type="InterPro" id="IPR003961">
    <property type="entry name" value="FN3_dom"/>
</dbReference>
<gene>
    <name evidence="6" type="ORF">PQO05_02230</name>
</gene>
<keyword evidence="4" id="KW-0732">Signal</keyword>
<evidence type="ECO:0000256" key="2">
    <source>
        <dbReference type="ARBA" id="ARBA00022525"/>
    </source>
</evidence>
<keyword evidence="7" id="KW-1185">Reference proteome</keyword>
<keyword evidence="3" id="KW-0645">Protease</keyword>
<dbReference type="InterPro" id="IPR045175">
    <property type="entry name" value="M28_fam"/>
</dbReference>
<accession>A0ABY7T8E5</accession>
<evidence type="ECO:0000313" key="6">
    <source>
        <dbReference type="EMBL" id="WCT12749.1"/>
    </source>
</evidence>
<dbReference type="Proteomes" id="UP001216139">
    <property type="component" value="Chromosome"/>
</dbReference>
<evidence type="ECO:0000313" key="7">
    <source>
        <dbReference type="Proteomes" id="UP001216139"/>
    </source>
</evidence>
<keyword evidence="2" id="KW-0964">Secreted</keyword>
<sequence>MKCKFLLPLLFALPAAAQTTTIRQDAKIEQMVDEVSSKNIEAIVRKLVSFKTRHTLSDTLSKTEGIGAARNWIKSEMEQYAKASNGRMHVEFDTFTQPAGGRIDKPTVLKNVLAVLKGTDPNDKRIYIVSGHYDSRVNDIMDAKSVAPGAVDDASGTAVSMEIARVMAKQSFPATIIFMAVAGEEQGLNGSTNVAKRAKAENWAVDAMLNNDIVGNTHGMETNLKDNRSVRVFSEGVPSTVTGNEKALAALIGNGGENDSPSRELARYIKEVAERYVSQLDVKLIYRRDRFLRGGDHTPFLQQGFTAVRFTEMNEDFTRQHQNVRVENGVDYGDKPDFADYDYIQKVARMNLSVLANLALAPAEPQNVGITTSGLTNKSTLKWEAPAEGKKPAGYYVLMRETISPYWEKKFYVTDTTATLDYSKDNYFFAVQAVDADGHESQMVYPKPVK</sequence>
<keyword evidence="3" id="KW-0378">Hydrolase</keyword>
<evidence type="ECO:0000256" key="1">
    <source>
        <dbReference type="ARBA" id="ARBA00004613"/>
    </source>
</evidence>
<dbReference type="PANTHER" id="PTHR12147">
    <property type="entry name" value="METALLOPEPTIDASE M28 FAMILY MEMBER"/>
    <property type="match status" value="1"/>
</dbReference>
<feature type="chain" id="PRO_5047116227" evidence="4">
    <location>
        <begin position="18"/>
        <end position="450"/>
    </location>
</feature>
<dbReference type="Pfam" id="PF04389">
    <property type="entry name" value="Peptidase_M28"/>
    <property type="match status" value="1"/>
</dbReference>
<dbReference type="InterPro" id="IPR007484">
    <property type="entry name" value="Peptidase_M28"/>
</dbReference>
<dbReference type="Gene3D" id="2.60.40.10">
    <property type="entry name" value="Immunoglobulins"/>
    <property type="match status" value="1"/>
</dbReference>
<dbReference type="PANTHER" id="PTHR12147:SF26">
    <property type="entry name" value="PEPTIDASE M28 DOMAIN-CONTAINING PROTEIN"/>
    <property type="match status" value="1"/>
</dbReference>
<evidence type="ECO:0000259" key="5">
    <source>
        <dbReference type="PROSITE" id="PS50853"/>
    </source>
</evidence>
<dbReference type="InterPro" id="IPR036116">
    <property type="entry name" value="FN3_sf"/>
</dbReference>
<comment type="subcellular location">
    <subcellularLocation>
        <location evidence="1">Secreted</location>
    </subcellularLocation>
</comment>
<dbReference type="CDD" id="cd00063">
    <property type="entry name" value="FN3"/>
    <property type="match status" value="1"/>
</dbReference>
<evidence type="ECO:0000256" key="4">
    <source>
        <dbReference type="SAM" id="SignalP"/>
    </source>
</evidence>
<dbReference type="SUPFAM" id="SSF53187">
    <property type="entry name" value="Zn-dependent exopeptidases"/>
    <property type="match status" value="1"/>
</dbReference>
<dbReference type="PROSITE" id="PS50853">
    <property type="entry name" value="FN3"/>
    <property type="match status" value="1"/>
</dbReference>
<dbReference type="RefSeq" id="WP_273631010.1">
    <property type="nucleotide sequence ID" value="NZ_CP117167.1"/>
</dbReference>
<dbReference type="Gene3D" id="3.40.630.10">
    <property type="entry name" value="Zn peptidases"/>
    <property type="match status" value="1"/>
</dbReference>
<dbReference type="InterPro" id="IPR013783">
    <property type="entry name" value="Ig-like_fold"/>
</dbReference>
<proteinExistence type="predicted"/>
<organism evidence="6 7">
    <name type="scientific">Mucilaginibacter jinjuensis</name>
    <dbReference type="NCBI Taxonomy" id="1176721"/>
    <lineage>
        <taxon>Bacteria</taxon>
        <taxon>Pseudomonadati</taxon>
        <taxon>Bacteroidota</taxon>
        <taxon>Sphingobacteriia</taxon>
        <taxon>Sphingobacteriales</taxon>
        <taxon>Sphingobacteriaceae</taxon>
        <taxon>Mucilaginibacter</taxon>
    </lineage>
</organism>
<evidence type="ECO:0000256" key="3">
    <source>
        <dbReference type="ARBA" id="ARBA00023049"/>
    </source>
</evidence>
<feature type="signal peptide" evidence="4">
    <location>
        <begin position="1"/>
        <end position="17"/>
    </location>
</feature>
<keyword evidence="3" id="KW-0482">Metalloprotease</keyword>
<dbReference type="EMBL" id="CP117167">
    <property type="protein sequence ID" value="WCT12749.1"/>
    <property type="molecule type" value="Genomic_DNA"/>
</dbReference>
<dbReference type="SUPFAM" id="SSF49265">
    <property type="entry name" value="Fibronectin type III"/>
    <property type="match status" value="1"/>
</dbReference>
<reference evidence="6 7" key="1">
    <citation type="submission" date="2023-02" db="EMBL/GenBank/DDBJ databases">
        <title>Genome sequence of Mucilaginibacter jinjuensis strain KACC 16571.</title>
        <authorList>
            <person name="Kim S."/>
            <person name="Heo J."/>
            <person name="Kwon S.-W."/>
        </authorList>
    </citation>
    <scope>NUCLEOTIDE SEQUENCE [LARGE SCALE GENOMIC DNA]</scope>
    <source>
        <strain evidence="6 7">KACC 16571</strain>
    </source>
</reference>
<name>A0ABY7T8E5_9SPHI</name>